<gene>
    <name evidence="1" type="ORF">KSP40_PGU011164</name>
</gene>
<evidence type="ECO:0000313" key="1">
    <source>
        <dbReference type="EMBL" id="KAK8970934.1"/>
    </source>
</evidence>
<accession>A0ABR2N468</accession>
<comment type="caution">
    <text evidence="1">The sequence shown here is derived from an EMBL/GenBank/DDBJ whole genome shotgun (WGS) entry which is preliminary data.</text>
</comment>
<sequence>MMRDFPKQATHDVNFVVIDSSSAYNTIFGRPVQSTFRAIQSVLHLAMKFRTPGGVGVVRGDQEEAHACYASQAQPIFATTFSVDDMNLRPAVDS</sequence>
<proteinExistence type="predicted"/>
<reference evidence="1 2" key="1">
    <citation type="journal article" date="2022" name="Nat. Plants">
        <title>Genomes of leafy and leafless Platanthera orchids illuminate the evolution of mycoheterotrophy.</title>
        <authorList>
            <person name="Li M.H."/>
            <person name="Liu K.W."/>
            <person name="Li Z."/>
            <person name="Lu H.C."/>
            <person name="Ye Q.L."/>
            <person name="Zhang D."/>
            <person name="Wang J.Y."/>
            <person name="Li Y.F."/>
            <person name="Zhong Z.M."/>
            <person name="Liu X."/>
            <person name="Yu X."/>
            <person name="Liu D.K."/>
            <person name="Tu X.D."/>
            <person name="Liu B."/>
            <person name="Hao Y."/>
            <person name="Liao X.Y."/>
            <person name="Jiang Y.T."/>
            <person name="Sun W.H."/>
            <person name="Chen J."/>
            <person name="Chen Y.Q."/>
            <person name="Ai Y."/>
            <person name="Zhai J.W."/>
            <person name="Wu S.S."/>
            <person name="Zhou Z."/>
            <person name="Hsiao Y.Y."/>
            <person name="Wu W.L."/>
            <person name="Chen Y.Y."/>
            <person name="Lin Y.F."/>
            <person name="Hsu J.L."/>
            <person name="Li C.Y."/>
            <person name="Wang Z.W."/>
            <person name="Zhao X."/>
            <person name="Zhong W.Y."/>
            <person name="Ma X.K."/>
            <person name="Ma L."/>
            <person name="Huang J."/>
            <person name="Chen G.Z."/>
            <person name="Huang M.Z."/>
            <person name="Huang L."/>
            <person name="Peng D.H."/>
            <person name="Luo Y.B."/>
            <person name="Zou S.Q."/>
            <person name="Chen S.P."/>
            <person name="Lan S."/>
            <person name="Tsai W.C."/>
            <person name="Van de Peer Y."/>
            <person name="Liu Z.J."/>
        </authorList>
    </citation>
    <scope>NUCLEOTIDE SEQUENCE [LARGE SCALE GENOMIC DNA]</scope>
    <source>
        <strain evidence="1">Lor288</strain>
    </source>
</reference>
<protein>
    <submittedName>
        <fullName evidence="1">Uncharacterized protein</fullName>
    </submittedName>
</protein>
<dbReference type="EMBL" id="JBBWWR010000001">
    <property type="protein sequence ID" value="KAK8970934.1"/>
    <property type="molecule type" value="Genomic_DNA"/>
</dbReference>
<keyword evidence="2" id="KW-1185">Reference proteome</keyword>
<organism evidence="1 2">
    <name type="scientific">Platanthera guangdongensis</name>
    <dbReference type="NCBI Taxonomy" id="2320717"/>
    <lineage>
        <taxon>Eukaryota</taxon>
        <taxon>Viridiplantae</taxon>
        <taxon>Streptophyta</taxon>
        <taxon>Embryophyta</taxon>
        <taxon>Tracheophyta</taxon>
        <taxon>Spermatophyta</taxon>
        <taxon>Magnoliopsida</taxon>
        <taxon>Liliopsida</taxon>
        <taxon>Asparagales</taxon>
        <taxon>Orchidaceae</taxon>
        <taxon>Orchidoideae</taxon>
        <taxon>Orchideae</taxon>
        <taxon>Orchidinae</taxon>
        <taxon>Platanthera</taxon>
    </lineage>
</organism>
<evidence type="ECO:0000313" key="2">
    <source>
        <dbReference type="Proteomes" id="UP001412067"/>
    </source>
</evidence>
<name>A0ABR2N468_9ASPA</name>
<dbReference type="Proteomes" id="UP001412067">
    <property type="component" value="Unassembled WGS sequence"/>
</dbReference>